<evidence type="ECO:0000313" key="10">
    <source>
        <dbReference type="Proteomes" id="UP001194714"/>
    </source>
</evidence>
<evidence type="ECO:0000256" key="3">
    <source>
        <dbReference type="ARBA" id="ARBA00009789"/>
    </source>
</evidence>
<protein>
    <recommendedName>
        <fullName evidence="5">2-C-methyl-D-erythritol 4-phosphate cytidylyltransferase</fullName>
        <ecNumber evidence="4">2.7.7.60</ecNumber>
    </recommendedName>
</protein>
<comment type="caution">
    <text evidence="9">The sequence shown here is derived from an EMBL/GenBank/DDBJ whole genome shotgun (WGS) entry which is preliminary data.</text>
</comment>
<dbReference type="NCBIfam" id="TIGR00453">
    <property type="entry name" value="ispD"/>
    <property type="match status" value="1"/>
</dbReference>
<dbReference type="PROSITE" id="PS01295">
    <property type="entry name" value="ISPD"/>
    <property type="match status" value="1"/>
</dbReference>
<dbReference type="Proteomes" id="UP001194714">
    <property type="component" value="Unassembled WGS sequence"/>
</dbReference>
<accession>A0ABS0B038</accession>
<comment type="catalytic activity">
    <reaction evidence="1">
        <text>2-C-methyl-D-erythritol 4-phosphate + CTP + H(+) = 4-CDP-2-C-methyl-D-erythritol + diphosphate</text>
        <dbReference type="Rhea" id="RHEA:13429"/>
        <dbReference type="ChEBI" id="CHEBI:15378"/>
        <dbReference type="ChEBI" id="CHEBI:33019"/>
        <dbReference type="ChEBI" id="CHEBI:37563"/>
        <dbReference type="ChEBI" id="CHEBI:57823"/>
        <dbReference type="ChEBI" id="CHEBI:58262"/>
        <dbReference type="EC" id="2.7.7.60"/>
    </reaction>
</comment>
<dbReference type="InterPro" id="IPR050088">
    <property type="entry name" value="IspD/TarI_cytidylyltransf_bact"/>
</dbReference>
<dbReference type="EC" id="2.7.7.60" evidence="4"/>
<evidence type="ECO:0000256" key="2">
    <source>
        <dbReference type="ARBA" id="ARBA00004787"/>
    </source>
</evidence>
<dbReference type="Pfam" id="PF01128">
    <property type="entry name" value="IspD"/>
    <property type="match status" value="1"/>
</dbReference>
<evidence type="ECO:0000256" key="5">
    <source>
        <dbReference type="ARBA" id="ARBA00019056"/>
    </source>
</evidence>
<dbReference type="InterPro" id="IPR034683">
    <property type="entry name" value="IspD/TarI"/>
</dbReference>
<keyword evidence="7 9" id="KW-0548">Nucleotidyltransferase</keyword>
<dbReference type="EMBL" id="JAAEJV010000038">
    <property type="protein sequence ID" value="MBF5059744.1"/>
    <property type="molecule type" value="Genomic_DNA"/>
</dbReference>
<gene>
    <name evidence="9" type="ORF">NEPTK9_001261</name>
</gene>
<dbReference type="Gene3D" id="3.90.550.10">
    <property type="entry name" value="Spore Coat Polysaccharide Biosynthesis Protein SpsA, Chain A"/>
    <property type="match status" value="1"/>
</dbReference>
<name>A0ABS0B038_9BACT</name>
<sequence length="214" mass="22851">MISSMKTVSLILLAGGRGTRMGTPIPKVFLPLKGKPIALHSFETFKAIDAIDEIVVVCPEQFQPLFPEGTLFASPGKERQDSMENGLAKTTGEIILTHDGARPFVTQEEVLKLLEEGTAVGAAALGYPAKNTVKEVDQKGFVEKTLERSSLYEMATPQLLARTVLEAGLNAANGKTFTDDVALAELVGHPVKVVMGSAQMKITTPTDLELASAL</sequence>
<evidence type="ECO:0000256" key="7">
    <source>
        <dbReference type="ARBA" id="ARBA00022695"/>
    </source>
</evidence>
<evidence type="ECO:0000256" key="8">
    <source>
        <dbReference type="ARBA" id="ARBA00023229"/>
    </source>
</evidence>
<dbReference type="CDD" id="cd02516">
    <property type="entry name" value="CDP-ME_synthetase"/>
    <property type="match status" value="1"/>
</dbReference>
<dbReference type="PANTHER" id="PTHR32125">
    <property type="entry name" value="2-C-METHYL-D-ERYTHRITOL 4-PHOSPHATE CYTIDYLYLTRANSFERASE, CHLOROPLASTIC"/>
    <property type="match status" value="1"/>
</dbReference>
<reference evidence="9 10" key="1">
    <citation type="submission" date="2020-01" db="EMBL/GenBank/DDBJ databases">
        <title>Draft genome sequence of Cand. Neptunochlamydia vexilliferae K9.</title>
        <authorList>
            <person name="Schulz F."/>
            <person name="Koestlbacher S."/>
            <person name="Wascher F."/>
            <person name="Pizzetti I."/>
            <person name="Horn M."/>
        </authorList>
    </citation>
    <scope>NUCLEOTIDE SEQUENCE [LARGE SCALE GENOMIC DNA]</scope>
    <source>
        <strain evidence="9 10">K9</strain>
    </source>
</reference>
<evidence type="ECO:0000256" key="1">
    <source>
        <dbReference type="ARBA" id="ARBA00001282"/>
    </source>
</evidence>
<keyword evidence="10" id="KW-1185">Reference proteome</keyword>
<organism evidence="9 10">
    <name type="scientific">Candidatus Neptunichlamydia vexilliferae</name>
    <dbReference type="NCBI Taxonomy" id="1651774"/>
    <lineage>
        <taxon>Bacteria</taxon>
        <taxon>Pseudomonadati</taxon>
        <taxon>Chlamydiota</taxon>
        <taxon>Chlamydiia</taxon>
        <taxon>Parachlamydiales</taxon>
        <taxon>Simkaniaceae</taxon>
        <taxon>Candidatus Neptunichlamydia</taxon>
    </lineage>
</organism>
<keyword evidence="8" id="KW-0414">Isoprene biosynthesis</keyword>
<dbReference type="InterPro" id="IPR018294">
    <property type="entry name" value="ISPD_synthase_CS"/>
</dbReference>
<proteinExistence type="inferred from homology"/>
<dbReference type="InterPro" id="IPR029044">
    <property type="entry name" value="Nucleotide-diphossugar_trans"/>
</dbReference>
<evidence type="ECO:0000256" key="6">
    <source>
        <dbReference type="ARBA" id="ARBA00022679"/>
    </source>
</evidence>
<comment type="pathway">
    <text evidence="2">Isoprenoid biosynthesis; isopentenyl diphosphate biosynthesis via DXP pathway; isopentenyl diphosphate from 1-deoxy-D-xylulose 5-phosphate: step 2/6.</text>
</comment>
<keyword evidence="6 9" id="KW-0808">Transferase</keyword>
<evidence type="ECO:0000313" key="9">
    <source>
        <dbReference type="EMBL" id="MBF5059744.1"/>
    </source>
</evidence>
<dbReference type="GO" id="GO:0050518">
    <property type="term" value="F:2-C-methyl-D-erythritol 4-phosphate cytidylyltransferase activity"/>
    <property type="evidence" value="ECO:0007669"/>
    <property type="project" value="UniProtKB-EC"/>
</dbReference>
<dbReference type="PANTHER" id="PTHR32125:SF4">
    <property type="entry name" value="2-C-METHYL-D-ERYTHRITOL 4-PHOSPHATE CYTIDYLYLTRANSFERASE, CHLOROPLASTIC"/>
    <property type="match status" value="1"/>
</dbReference>
<dbReference type="SUPFAM" id="SSF53448">
    <property type="entry name" value="Nucleotide-diphospho-sugar transferases"/>
    <property type="match status" value="1"/>
</dbReference>
<comment type="similarity">
    <text evidence="3">Belongs to the IspD/TarI cytidylyltransferase family. IspD subfamily.</text>
</comment>
<dbReference type="InterPro" id="IPR001228">
    <property type="entry name" value="IspD"/>
</dbReference>
<evidence type="ECO:0000256" key="4">
    <source>
        <dbReference type="ARBA" id="ARBA00012526"/>
    </source>
</evidence>